<gene>
    <name evidence="2" type="ORF">C1SCF055_LOCUS28473</name>
</gene>
<evidence type="ECO:0000313" key="3">
    <source>
        <dbReference type="EMBL" id="CAL1155901.1"/>
    </source>
</evidence>
<evidence type="ECO:0000313" key="4">
    <source>
        <dbReference type="Proteomes" id="UP001152797"/>
    </source>
</evidence>
<keyword evidence="1" id="KW-1133">Transmembrane helix</keyword>
<accession>A0A9P1D432</accession>
<dbReference type="OrthoDB" id="410295at2759"/>
<organism evidence="2">
    <name type="scientific">Cladocopium goreaui</name>
    <dbReference type="NCBI Taxonomy" id="2562237"/>
    <lineage>
        <taxon>Eukaryota</taxon>
        <taxon>Sar</taxon>
        <taxon>Alveolata</taxon>
        <taxon>Dinophyceae</taxon>
        <taxon>Suessiales</taxon>
        <taxon>Symbiodiniaceae</taxon>
        <taxon>Cladocopium</taxon>
    </lineage>
</organism>
<dbReference type="EMBL" id="CAMXCT030003112">
    <property type="protein sequence ID" value="CAL4789838.1"/>
    <property type="molecule type" value="Genomic_DNA"/>
</dbReference>
<reference evidence="3" key="2">
    <citation type="submission" date="2024-04" db="EMBL/GenBank/DDBJ databases">
        <authorList>
            <person name="Chen Y."/>
            <person name="Shah S."/>
            <person name="Dougan E. K."/>
            <person name="Thang M."/>
            <person name="Chan C."/>
        </authorList>
    </citation>
    <scope>NUCLEOTIDE SEQUENCE [LARGE SCALE GENOMIC DNA]</scope>
</reference>
<keyword evidence="1" id="KW-0472">Membrane</keyword>
<proteinExistence type="predicted"/>
<reference evidence="2" key="1">
    <citation type="submission" date="2022-10" db="EMBL/GenBank/DDBJ databases">
        <authorList>
            <person name="Chen Y."/>
            <person name="Dougan E. K."/>
            <person name="Chan C."/>
            <person name="Rhodes N."/>
            <person name="Thang M."/>
        </authorList>
    </citation>
    <scope>NUCLEOTIDE SEQUENCE</scope>
</reference>
<feature type="transmembrane region" description="Helical" evidence="1">
    <location>
        <begin position="55"/>
        <end position="72"/>
    </location>
</feature>
<feature type="transmembrane region" description="Helical" evidence="1">
    <location>
        <begin position="246"/>
        <end position="267"/>
    </location>
</feature>
<name>A0A9P1D432_9DINO</name>
<evidence type="ECO:0000256" key="1">
    <source>
        <dbReference type="SAM" id="Phobius"/>
    </source>
</evidence>
<protein>
    <submittedName>
        <fullName evidence="2">Uncharacterized protein</fullName>
    </submittedName>
</protein>
<keyword evidence="1" id="KW-0812">Transmembrane</keyword>
<comment type="caution">
    <text evidence="2">The sequence shown here is derived from an EMBL/GenBank/DDBJ whole genome shotgun (WGS) entry which is preliminary data.</text>
</comment>
<keyword evidence="4" id="KW-1185">Reference proteome</keyword>
<evidence type="ECO:0000313" key="2">
    <source>
        <dbReference type="EMBL" id="CAI4002526.1"/>
    </source>
</evidence>
<feature type="transmembrane region" description="Helical" evidence="1">
    <location>
        <begin position="29"/>
        <end position="49"/>
    </location>
</feature>
<dbReference type="Proteomes" id="UP001152797">
    <property type="component" value="Unassembled WGS sequence"/>
</dbReference>
<feature type="transmembrane region" description="Helical" evidence="1">
    <location>
        <begin position="311"/>
        <end position="337"/>
    </location>
</feature>
<dbReference type="AlphaFoldDB" id="A0A9P1D432"/>
<feature type="transmembrane region" description="Helical" evidence="1">
    <location>
        <begin position="288"/>
        <end position="305"/>
    </location>
</feature>
<dbReference type="EMBL" id="CAMXCT020003112">
    <property type="protein sequence ID" value="CAL1155901.1"/>
    <property type="molecule type" value="Genomic_DNA"/>
</dbReference>
<feature type="non-terminal residue" evidence="2">
    <location>
        <position position="383"/>
    </location>
</feature>
<feature type="transmembrane region" description="Helical" evidence="1">
    <location>
        <begin position="212"/>
        <end position="234"/>
    </location>
</feature>
<sequence length="383" mass="42067">CAYEAYLAQEEGKTILIAHSSHFPQILAALRWIVLAAFVGAALGLASTLRGVGGPYGGAVLALSLMAFSLVIQDETFRRLMHLVGQMLCWIEVTHRAGWVFKAEEEGGASLSMDYVLHVCYWLNISFAFCFMEVDRIQARSTVLEAKELQHGYRGSIEYATCSQETDETSIRKEIADQVDRVDHAIHVLLTAGMSTPLLRDIARMVSIEHAAFSEVTAAVFLLGPVAIAGFAVVLFQHGVMASEPAYRATLVGISLLSRLILVLLLCRSHWDEQRYILKIMSKLLAMYFWLYMIVVVFALILRDLNMNSAALLWLLVGDICSVSILSFAIPGVRGLANLPLGLKVLRLFFSRGSNAVDAISVCVRCEPNMSIESDADSDGSGD</sequence>
<dbReference type="EMBL" id="CAMXCT010003112">
    <property type="protein sequence ID" value="CAI4002526.1"/>
    <property type="molecule type" value="Genomic_DNA"/>
</dbReference>